<evidence type="ECO:0000256" key="2">
    <source>
        <dbReference type="ARBA" id="ARBA00022723"/>
    </source>
</evidence>
<proteinExistence type="inferred from homology"/>
<accession>A0A9Q0KBV9</accession>
<dbReference type="AlphaFoldDB" id="A0A9Q0KBV9"/>
<name>A0A9Q0KBV9_9MAGN</name>
<dbReference type="OrthoDB" id="1927223at2759"/>
<keyword evidence="2" id="KW-0479">Metal-binding</keyword>
<keyword evidence="6" id="KW-1185">Reference proteome</keyword>
<reference evidence="5" key="1">
    <citation type="journal article" date="2023" name="Plant J.">
        <title>The genome of the king protea, Protea cynaroides.</title>
        <authorList>
            <person name="Chang J."/>
            <person name="Duong T.A."/>
            <person name="Schoeman C."/>
            <person name="Ma X."/>
            <person name="Roodt D."/>
            <person name="Barker N."/>
            <person name="Li Z."/>
            <person name="Van de Peer Y."/>
            <person name="Mizrachi E."/>
        </authorList>
    </citation>
    <scope>NUCLEOTIDE SEQUENCE</scope>
    <source>
        <tissue evidence="5">Young leaves</tissue>
    </source>
</reference>
<evidence type="ECO:0000256" key="1">
    <source>
        <dbReference type="ARBA" id="ARBA00009374"/>
    </source>
</evidence>
<evidence type="ECO:0000259" key="4">
    <source>
        <dbReference type="PROSITE" id="PS51795"/>
    </source>
</evidence>
<feature type="zinc finger region" description="FLZ-type" evidence="3">
    <location>
        <begin position="86"/>
        <end position="130"/>
    </location>
</feature>
<dbReference type="InterPro" id="IPR044181">
    <property type="entry name" value="FLZ17/18"/>
</dbReference>
<dbReference type="EMBL" id="JAMYWD010000007">
    <property type="protein sequence ID" value="KAJ4967506.1"/>
    <property type="molecule type" value="Genomic_DNA"/>
</dbReference>
<gene>
    <name evidence="5" type="ORF">NE237_019355</name>
</gene>
<dbReference type="PANTHER" id="PTHR47847:SF2">
    <property type="entry name" value="FCS-LIKE ZINC FINGER 17-RELATED"/>
    <property type="match status" value="1"/>
</dbReference>
<dbReference type="InterPro" id="IPR007650">
    <property type="entry name" value="Zf-FLZ_dom"/>
</dbReference>
<comment type="caution">
    <text evidence="5">The sequence shown here is derived from an EMBL/GenBank/DDBJ whole genome shotgun (WGS) entry which is preliminary data.</text>
</comment>
<evidence type="ECO:0000256" key="3">
    <source>
        <dbReference type="PROSITE-ProRule" id="PRU01131"/>
    </source>
</evidence>
<organism evidence="5 6">
    <name type="scientific">Protea cynaroides</name>
    <dbReference type="NCBI Taxonomy" id="273540"/>
    <lineage>
        <taxon>Eukaryota</taxon>
        <taxon>Viridiplantae</taxon>
        <taxon>Streptophyta</taxon>
        <taxon>Embryophyta</taxon>
        <taxon>Tracheophyta</taxon>
        <taxon>Spermatophyta</taxon>
        <taxon>Magnoliopsida</taxon>
        <taxon>Proteales</taxon>
        <taxon>Proteaceae</taxon>
        <taxon>Protea</taxon>
    </lineage>
</organism>
<dbReference type="Proteomes" id="UP001141806">
    <property type="component" value="Unassembled WGS sequence"/>
</dbReference>
<comment type="similarity">
    <text evidence="1">Belongs to the FLZ family.</text>
</comment>
<feature type="domain" description="FLZ-type" evidence="4">
    <location>
        <begin position="86"/>
        <end position="130"/>
    </location>
</feature>
<sequence length="161" mass="17944">MSSAYPASCFLKQNTHTKRSAIRGGGSSNMSSAYPTGLRILINYSPGAEPNIVCKSAMTLRKSRPMMITAQTQRAPPLTSGNLEFTFLTTCHLCQKRLSLNKDVFMYKGDQGFCSVECRSRQMFLDEMREIEASTKLMLSSSSPCRSNRRPAMFNISVGQY</sequence>
<evidence type="ECO:0000313" key="6">
    <source>
        <dbReference type="Proteomes" id="UP001141806"/>
    </source>
</evidence>
<dbReference type="PANTHER" id="PTHR47847">
    <property type="entry name" value="FCS-LIKE ZINC FINGER 17"/>
    <property type="match status" value="1"/>
</dbReference>
<dbReference type="GO" id="GO:0046872">
    <property type="term" value="F:metal ion binding"/>
    <property type="evidence" value="ECO:0007669"/>
    <property type="project" value="UniProtKB-KW"/>
</dbReference>
<dbReference type="Pfam" id="PF04570">
    <property type="entry name" value="zf-FLZ"/>
    <property type="match status" value="1"/>
</dbReference>
<protein>
    <recommendedName>
        <fullName evidence="4">FLZ-type domain-containing protein</fullName>
    </recommendedName>
</protein>
<evidence type="ECO:0000313" key="5">
    <source>
        <dbReference type="EMBL" id="KAJ4967506.1"/>
    </source>
</evidence>
<dbReference type="PROSITE" id="PS51795">
    <property type="entry name" value="ZF_FLZ"/>
    <property type="match status" value="1"/>
</dbReference>